<feature type="transmembrane region" description="Helical" evidence="1">
    <location>
        <begin position="12"/>
        <end position="32"/>
    </location>
</feature>
<comment type="caution">
    <text evidence="2">The sequence shown here is derived from an EMBL/GenBank/DDBJ whole genome shotgun (WGS) entry which is preliminary data.</text>
</comment>
<feature type="transmembrane region" description="Helical" evidence="1">
    <location>
        <begin position="200"/>
        <end position="220"/>
    </location>
</feature>
<sequence>MVFFITLFKALLTQIIGLFGIFFVFGFVLYKLQEWTQKNYVRSIGWRGLYWTAWFGTPIHEWGHVFFAKLFRHQVQAVALFKPNQQTGGLGYTEHSYNSKSFYQSAGNFFVGAAPLIWGSLILFLMLYFLVPNGKEIFTNLKNTPDSLVSVWQMLKLFFINLFTPENLHAWNFWLFLYLSFCIASHVAPSKPDQKQMWRGFLMIVLVLTVINILTLLMKINITDYILKLNNYLTTLVTIFIYTTLISFLHFLLSTIILRPFGRK</sequence>
<accession>A0A0G0GMP9</accession>
<evidence type="ECO:0000313" key="3">
    <source>
        <dbReference type="Proteomes" id="UP000034849"/>
    </source>
</evidence>
<evidence type="ECO:0000313" key="2">
    <source>
        <dbReference type="EMBL" id="KKQ27430.1"/>
    </source>
</evidence>
<proteinExistence type="predicted"/>
<dbReference type="Proteomes" id="UP000034849">
    <property type="component" value="Unassembled WGS sequence"/>
</dbReference>
<feature type="transmembrane region" description="Helical" evidence="1">
    <location>
        <begin position="109"/>
        <end position="131"/>
    </location>
</feature>
<gene>
    <name evidence="2" type="ORF">US42_C0009G0020</name>
</gene>
<name>A0A0G0GMP9_9BACT</name>
<evidence type="ECO:0000256" key="1">
    <source>
        <dbReference type="SAM" id="Phobius"/>
    </source>
</evidence>
<feature type="transmembrane region" description="Helical" evidence="1">
    <location>
        <begin position="171"/>
        <end position="188"/>
    </location>
</feature>
<protein>
    <submittedName>
        <fullName evidence="2">Uncharacterized protein</fullName>
    </submittedName>
</protein>
<organism evidence="2 3">
    <name type="scientific">Candidatus Magasanikbacteria bacterium GW2011_GWC2_37_14</name>
    <dbReference type="NCBI Taxonomy" id="1619046"/>
    <lineage>
        <taxon>Bacteria</taxon>
        <taxon>Candidatus Magasanikiibacteriota</taxon>
    </lineage>
</organism>
<dbReference type="AlphaFoldDB" id="A0A0G0GMP9"/>
<feature type="transmembrane region" description="Helical" evidence="1">
    <location>
        <begin position="232"/>
        <end position="258"/>
    </location>
</feature>
<keyword evidence="1" id="KW-0472">Membrane</keyword>
<dbReference type="EMBL" id="LBSX01000009">
    <property type="protein sequence ID" value="KKQ27430.1"/>
    <property type="molecule type" value="Genomic_DNA"/>
</dbReference>
<keyword evidence="1" id="KW-1133">Transmembrane helix</keyword>
<keyword evidence="1" id="KW-0812">Transmembrane</keyword>
<reference evidence="2 3" key="1">
    <citation type="journal article" date="2015" name="Nature">
        <title>rRNA introns, odd ribosomes, and small enigmatic genomes across a large radiation of phyla.</title>
        <authorList>
            <person name="Brown C.T."/>
            <person name="Hug L.A."/>
            <person name="Thomas B.C."/>
            <person name="Sharon I."/>
            <person name="Castelle C.J."/>
            <person name="Singh A."/>
            <person name="Wilkins M.J."/>
            <person name="Williams K.H."/>
            <person name="Banfield J.F."/>
        </authorList>
    </citation>
    <scope>NUCLEOTIDE SEQUENCE [LARGE SCALE GENOMIC DNA]</scope>
</reference>